<gene>
    <name evidence="2" type="ORF">DPMN_038929</name>
</gene>
<dbReference type="PROSITE" id="PS50837">
    <property type="entry name" value="NACHT"/>
    <property type="match status" value="1"/>
</dbReference>
<dbReference type="PANTHER" id="PTHR46312">
    <property type="entry name" value="NACHT DOMAIN-CONTAINING PROTEIN"/>
    <property type="match status" value="1"/>
</dbReference>
<protein>
    <recommendedName>
        <fullName evidence="1">NACHT domain-containing protein</fullName>
    </recommendedName>
</protein>
<comment type="caution">
    <text evidence="2">The sequence shown here is derived from an EMBL/GenBank/DDBJ whole genome shotgun (WGS) entry which is preliminary data.</text>
</comment>
<feature type="domain" description="NACHT" evidence="1">
    <location>
        <begin position="430"/>
        <end position="535"/>
    </location>
</feature>
<keyword evidence="3" id="KW-1185">Reference proteome</keyword>
<dbReference type="Pfam" id="PF05729">
    <property type="entry name" value="NACHT"/>
    <property type="match status" value="1"/>
</dbReference>
<organism evidence="2 3">
    <name type="scientific">Dreissena polymorpha</name>
    <name type="common">Zebra mussel</name>
    <name type="synonym">Mytilus polymorpha</name>
    <dbReference type="NCBI Taxonomy" id="45954"/>
    <lineage>
        <taxon>Eukaryota</taxon>
        <taxon>Metazoa</taxon>
        <taxon>Spiralia</taxon>
        <taxon>Lophotrochozoa</taxon>
        <taxon>Mollusca</taxon>
        <taxon>Bivalvia</taxon>
        <taxon>Autobranchia</taxon>
        <taxon>Heteroconchia</taxon>
        <taxon>Euheterodonta</taxon>
        <taxon>Imparidentia</taxon>
        <taxon>Neoheterodontei</taxon>
        <taxon>Myida</taxon>
        <taxon>Dreissenoidea</taxon>
        <taxon>Dreissenidae</taxon>
        <taxon>Dreissena</taxon>
    </lineage>
</organism>
<proteinExistence type="predicted"/>
<evidence type="ECO:0000313" key="3">
    <source>
        <dbReference type="Proteomes" id="UP000828390"/>
    </source>
</evidence>
<dbReference type="InterPro" id="IPR027417">
    <property type="entry name" value="P-loop_NTPase"/>
</dbReference>
<dbReference type="SUPFAM" id="SSF52540">
    <property type="entry name" value="P-loop containing nucleoside triphosphate hydrolases"/>
    <property type="match status" value="1"/>
</dbReference>
<name>A0A9D4RNP5_DREPO</name>
<reference evidence="2" key="1">
    <citation type="journal article" date="2019" name="bioRxiv">
        <title>The Genome of the Zebra Mussel, Dreissena polymorpha: A Resource for Invasive Species Research.</title>
        <authorList>
            <person name="McCartney M.A."/>
            <person name="Auch B."/>
            <person name="Kono T."/>
            <person name="Mallez S."/>
            <person name="Zhang Y."/>
            <person name="Obille A."/>
            <person name="Becker A."/>
            <person name="Abrahante J.E."/>
            <person name="Garbe J."/>
            <person name="Badalamenti J.P."/>
            <person name="Herman A."/>
            <person name="Mangelson H."/>
            <person name="Liachko I."/>
            <person name="Sullivan S."/>
            <person name="Sone E.D."/>
            <person name="Koren S."/>
            <person name="Silverstein K.A.T."/>
            <person name="Beckman K.B."/>
            <person name="Gohl D.M."/>
        </authorList>
    </citation>
    <scope>NUCLEOTIDE SEQUENCE</scope>
    <source>
        <strain evidence="2">Duluth1</strain>
        <tissue evidence="2">Whole animal</tissue>
    </source>
</reference>
<dbReference type="EMBL" id="JAIWYP010000002">
    <property type="protein sequence ID" value="KAH3875656.1"/>
    <property type="molecule type" value="Genomic_DNA"/>
</dbReference>
<reference evidence="2" key="2">
    <citation type="submission" date="2020-11" db="EMBL/GenBank/DDBJ databases">
        <authorList>
            <person name="McCartney M.A."/>
            <person name="Auch B."/>
            <person name="Kono T."/>
            <person name="Mallez S."/>
            <person name="Becker A."/>
            <person name="Gohl D.M."/>
            <person name="Silverstein K.A.T."/>
            <person name="Koren S."/>
            <person name="Bechman K.B."/>
            <person name="Herman A."/>
            <person name="Abrahante J.E."/>
            <person name="Garbe J."/>
        </authorList>
    </citation>
    <scope>NUCLEOTIDE SEQUENCE</scope>
    <source>
        <strain evidence="2">Duluth1</strain>
        <tissue evidence="2">Whole animal</tissue>
    </source>
</reference>
<dbReference type="InterPro" id="IPR027897">
    <property type="entry name" value="DUF4559"/>
</dbReference>
<dbReference type="OrthoDB" id="8964250at2759"/>
<dbReference type="Gene3D" id="3.40.50.300">
    <property type="entry name" value="P-loop containing nucleotide triphosphate hydrolases"/>
    <property type="match status" value="1"/>
</dbReference>
<dbReference type="PANTHER" id="PTHR46312:SF2">
    <property type="entry name" value="NUCLEOTIDE-BINDING OLIGOMERIZATION DOMAIN-CONTAINING PROTEIN 2-LIKE"/>
    <property type="match status" value="1"/>
</dbReference>
<sequence length="1420" mass="163163">MANSYNMFNEQETNNWIKASLALTITKNGLTNFIEAEMRKVQATVGRSCGKCAMENLIPCSTKNQCKKRKIHISTFHQFHQNKQCCICEKVMHTIEANHRFKGPSWENTKAELWATDWWEIAKCFLPPNGYSDVSSVHESDFNGLINVMINCSHFETCLSTSLNPKPPDPQCPLEKARQIGRDVRHSAKCKITDADLQNYFQTLNLLLRDPSCLVHDQSAASALAKLSDLQNDRISLTELGTLLREAQQTLINANKAGEKFAEKARSTLEEVLAKIEQFIQAGEKRIDEKTVEAENKITEKTQDATNYIDRKTQDATNDIDRKTHESEVLIHQRIQQFNKSKETHVSDQTENDYELGITEMIRYIKRLYGDRFSHVPSSPLNESIDVKLNDVYMLPNLQLMCKDKGAFRKTGKQVKKYRNVFVTENKFNRRTFIQGEAGSGKSTFTAKLTLDWSGKATPIQHKKNSYAFDDLPTFKFVFHITLRNSVTQYNIFSMIKEQIIDCLYADESRANAYELLNEIMTKERCLVVLDGLDEWRSLDDKLALPYLLPSHRKCILLITTRPWKLANGKIKHSDIDTLFEMEGINDHVKLCKKILARLVDGKDFENKHCAFKSYVDQHKLQRFLKEPMFISLIVSSWVDGLELTGSRCEIYSLLLDSLLKKPTKEPQHFQEPPFQCFKETQYIQPNIENLNVVSHVAFELLFSDTRANSLFFSETELSKYMRKEHKEFALKSGILSQTSTPTLTRSSSSFSFVNRSVQEFLIAYFISCNSLVLDDVVSEYLKRYDEAYLEISHVFIFVCGMNMSAANKLSCLMDERDYTLNSHKYIDAARSDGILRLDHKLQRTLLSGYIEATANNNSNVLLALSQFDFNFYSFILALGLNVFRDLKPLQHIWNLNRSNARALCYDMSHVYRQDTDSSNVFWFDLDLCSNINIETLILHSSNTVLPNALGDLKMLKYLFLDCKYDMLHLPAYEYLESLHIGRGVTSLSLHCFNYKTLKYASILSFCDGLDLSLFENLESLEISENVTILNKPFRNHSKLKRIKLQGFDFASLETSAIKSWCLLNNSDTYGCTERLPVLPSLEKIVFENNILSNFLHRLLCTLLSCDRQVQCKCVSRSISSADVDSNSLTGTKITTSAHGSLKLTLFENLESLFISKNVALSNASKDLLNALYCLNIKSLTLGDLYKVWKMHTISNALVSLTQLKTLTMHLDIYTQLQLPKSVNNLIVTFRALIPSELNTLVHQLASLNQSLKCELYFLCRDSGNYAPIMLKEYDAIKQNIYALKNVEVTQFQMYKRERAKVDDKEYVYRHDDRPIGCTYDEDDEEEDEEDDYNYYYNSDSDSDDDTIFNYSKPYFVSVPVYDGDIDADSVVNHDGDYDMTNIEAFDDMARCIINGTCRYEQGWIQMRFQIHGQKSVTCT</sequence>
<dbReference type="InterPro" id="IPR007111">
    <property type="entry name" value="NACHT_NTPase"/>
</dbReference>
<evidence type="ECO:0000259" key="1">
    <source>
        <dbReference type="PROSITE" id="PS50837"/>
    </source>
</evidence>
<evidence type="ECO:0000313" key="2">
    <source>
        <dbReference type="EMBL" id="KAH3875656.1"/>
    </source>
</evidence>
<dbReference type="Pfam" id="PF15112">
    <property type="entry name" value="DUF4559"/>
    <property type="match status" value="1"/>
</dbReference>
<dbReference type="Proteomes" id="UP000828390">
    <property type="component" value="Unassembled WGS sequence"/>
</dbReference>
<accession>A0A9D4RNP5</accession>